<dbReference type="Pfam" id="PF12728">
    <property type="entry name" value="HTH_17"/>
    <property type="match status" value="1"/>
</dbReference>
<dbReference type="InterPro" id="IPR009061">
    <property type="entry name" value="DNA-bd_dom_put_sf"/>
</dbReference>
<feature type="domain" description="B12-binding" evidence="1">
    <location>
        <begin position="164"/>
        <end position="283"/>
    </location>
</feature>
<dbReference type="OrthoDB" id="264258at2"/>
<sequence>MNRRLTPRQAALAIGVSESSVKRWCDDGAIPVEYTVGGHRRITLDALIGYVRQTQRPLLRPEVIGLPPTSGVTQWVLDRAVPRLVDLLLQGSADGCRSIVVDLYSAGKSVSEIGDQVMAPAFKQIGDRWACGEAHVYQERRGCEACLRALHTLRDLLPEPAADAPLAIGGSVAGDHYQLPNLMVEAVLREHGWQTQLLGTNLPIETLIQAVQDRRPRLFWFSLSHLENPLPFLADYRKFYEALPEETLVVLGGRALLPEIREQTPCAKHCDRLSDLSEFLKSL</sequence>
<dbReference type="InterPro" id="IPR036594">
    <property type="entry name" value="Meth_synthase_dom"/>
</dbReference>
<dbReference type="Gene3D" id="1.10.1660.10">
    <property type="match status" value="1"/>
</dbReference>
<organism evidence="2 3">
    <name type="scientific">Lignipirellula cremea</name>
    <dbReference type="NCBI Taxonomy" id="2528010"/>
    <lineage>
        <taxon>Bacteria</taxon>
        <taxon>Pseudomonadati</taxon>
        <taxon>Planctomycetota</taxon>
        <taxon>Planctomycetia</taxon>
        <taxon>Pirellulales</taxon>
        <taxon>Pirellulaceae</taxon>
        <taxon>Lignipirellula</taxon>
    </lineage>
</organism>
<evidence type="ECO:0000259" key="1">
    <source>
        <dbReference type="PROSITE" id="PS51332"/>
    </source>
</evidence>
<evidence type="ECO:0000313" key="2">
    <source>
        <dbReference type="EMBL" id="QDU93096.1"/>
    </source>
</evidence>
<gene>
    <name evidence="2" type="ORF">Pla8534_08750</name>
</gene>
<dbReference type="Proteomes" id="UP000317648">
    <property type="component" value="Chromosome"/>
</dbReference>
<dbReference type="Gene3D" id="3.40.50.280">
    <property type="entry name" value="Cobalamin-binding domain"/>
    <property type="match status" value="1"/>
</dbReference>
<protein>
    <submittedName>
        <fullName evidence="2">B12 binding domain protein</fullName>
    </submittedName>
</protein>
<dbReference type="RefSeq" id="WP_145049602.1">
    <property type="nucleotide sequence ID" value="NZ_CP036433.1"/>
</dbReference>
<dbReference type="InterPro" id="IPR006158">
    <property type="entry name" value="Cobalamin-bd"/>
</dbReference>
<dbReference type="SUPFAM" id="SSF52242">
    <property type="entry name" value="Cobalamin (vitamin B12)-binding domain"/>
    <property type="match status" value="1"/>
</dbReference>
<reference evidence="2 3" key="1">
    <citation type="submission" date="2019-02" db="EMBL/GenBank/DDBJ databases">
        <title>Deep-cultivation of Planctomycetes and their phenomic and genomic characterization uncovers novel biology.</title>
        <authorList>
            <person name="Wiegand S."/>
            <person name="Jogler M."/>
            <person name="Boedeker C."/>
            <person name="Pinto D."/>
            <person name="Vollmers J."/>
            <person name="Rivas-Marin E."/>
            <person name="Kohn T."/>
            <person name="Peeters S.H."/>
            <person name="Heuer A."/>
            <person name="Rast P."/>
            <person name="Oberbeckmann S."/>
            <person name="Bunk B."/>
            <person name="Jeske O."/>
            <person name="Meyerdierks A."/>
            <person name="Storesund J.E."/>
            <person name="Kallscheuer N."/>
            <person name="Luecker S."/>
            <person name="Lage O.M."/>
            <person name="Pohl T."/>
            <person name="Merkel B.J."/>
            <person name="Hornburger P."/>
            <person name="Mueller R.-W."/>
            <person name="Bruemmer F."/>
            <person name="Labrenz M."/>
            <person name="Spormann A.M."/>
            <person name="Op den Camp H."/>
            <person name="Overmann J."/>
            <person name="Amann R."/>
            <person name="Jetten M.S.M."/>
            <person name="Mascher T."/>
            <person name="Medema M.H."/>
            <person name="Devos D.P."/>
            <person name="Kaster A.-K."/>
            <person name="Ovreas L."/>
            <person name="Rohde M."/>
            <person name="Galperin M.Y."/>
            <person name="Jogler C."/>
        </authorList>
    </citation>
    <scope>NUCLEOTIDE SEQUENCE [LARGE SCALE GENOMIC DNA]</scope>
    <source>
        <strain evidence="2 3">Pla85_3_4</strain>
    </source>
</reference>
<dbReference type="Pfam" id="PF02607">
    <property type="entry name" value="B12-binding_2"/>
    <property type="match status" value="1"/>
</dbReference>
<dbReference type="PROSITE" id="PS51332">
    <property type="entry name" value="B12_BINDING"/>
    <property type="match status" value="1"/>
</dbReference>
<accession>A0A518DMN1</accession>
<dbReference type="AlphaFoldDB" id="A0A518DMN1"/>
<dbReference type="Pfam" id="PF02310">
    <property type="entry name" value="B12-binding"/>
    <property type="match status" value="1"/>
</dbReference>
<dbReference type="KEGG" id="lcre:Pla8534_08750"/>
<dbReference type="InterPro" id="IPR041657">
    <property type="entry name" value="HTH_17"/>
</dbReference>
<dbReference type="Gene3D" id="1.10.1240.10">
    <property type="entry name" value="Methionine synthase domain"/>
    <property type="match status" value="1"/>
</dbReference>
<dbReference type="GO" id="GO:0031419">
    <property type="term" value="F:cobalamin binding"/>
    <property type="evidence" value="ECO:0007669"/>
    <property type="project" value="InterPro"/>
</dbReference>
<dbReference type="EMBL" id="CP036433">
    <property type="protein sequence ID" value="QDU93096.1"/>
    <property type="molecule type" value="Genomic_DNA"/>
</dbReference>
<evidence type="ECO:0000313" key="3">
    <source>
        <dbReference type="Proteomes" id="UP000317648"/>
    </source>
</evidence>
<dbReference type="SUPFAM" id="SSF46955">
    <property type="entry name" value="Putative DNA-binding domain"/>
    <property type="match status" value="1"/>
</dbReference>
<proteinExistence type="predicted"/>
<dbReference type="InterPro" id="IPR036724">
    <property type="entry name" value="Cobalamin-bd_sf"/>
</dbReference>
<dbReference type="InterPro" id="IPR003759">
    <property type="entry name" value="Cbl-bd_cap"/>
</dbReference>
<keyword evidence="3" id="KW-1185">Reference proteome</keyword>
<dbReference type="GO" id="GO:0046872">
    <property type="term" value="F:metal ion binding"/>
    <property type="evidence" value="ECO:0007669"/>
    <property type="project" value="InterPro"/>
</dbReference>
<name>A0A518DMN1_9BACT</name>